<proteinExistence type="predicted"/>
<reference evidence="2 3" key="1">
    <citation type="submission" date="2011-04" db="EMBL/GenBank/DDBJ databases">
        <authorList>
            <person name="Muzny D."/>
            <person name="Qin X."/>
            <person name="Deng J."/>
            <person name="Jiang H."/>
            <person name="Liu Y."/>
            <person name="Qu J."/>
            <person name="Song X.-Z."/>
            <person name="Zhang L."/>
            <person name="Thornton R."/>
            <person name="Coyle M."/>
            <person name="Francisco L."/>
            <person name="Jackson L."/>
            <person name="Javaid M."/>
            <person name="Korchina V."/>
            <person name="Kovar C."/>
            <person name="Mata R."/>
            <person name="Mathew T."/>
            <person name="Ngo R."/>
            <person name="Nguyen L."/>
            <person name="Nguyen N."/>
            <person name="Okwuonu G."/>
            <person name="Ongeri F."/>
            <person name="Pham C."/>
            <person name="Simmons D."/>
            <person name="Wilczek-Boney K."/>
            <person name="Hale W."/>
            <person name="Jakkamsetti A."/>
            <person name="Pham P."/>
            <person name="Ruth R."/>
            <person name="San Lucas F."/>
            <person name="Warren J."/>
            <person name="Zhang J."/>
            <person name="Zhao Z."/>
            <person name="Zhou C."/>
            <person name="Zhu D."/>
            <person name="Lee S."/>
            <person name="Bess C."/>
            <person name="Blankenburg K."/>
            <person name="Forbes L."/>
            <person name="Fu Q."/>
            <person name="Gubbala S."/>
            <person name="Hirani K."/>
            <person name="Jayaseelan J.C."/>
            <person name="Lara F."/>
            <person name="Munidasa M."/>
            <person name="Palculict T."/>
            <person name="Patil S."/>
            <person name="Pu L.-L."/>
            <person name="Saada N."/>
            <person name="Tang L."/>
            <person name="Weissenberger G."/>
            <person name="Zhu Y."/>
            <person name="Hemphill L."/>
            <person name="Shang Y."/>
            <person name="Youmans B."/>
            <person name="Ayvaz T."/>
            <person name="Ross M."/>
            <person name="Santibanez J."/>
            <person name="Aqrawi P."/>
            <person name="Gross S."/>
            <person name="Joshi V."/>
            <person name="Fowler G."/>
            <person name="Nazareth L."/>
            <person name="Reid J."/>
            <person name="Worley K."/>
            <person name="Petrosino J."/>
            <person name="Highlander S."/>
            <person name="Gibbs R."/>
        </authorList>
    </citation>
    <scope>NUCLEOTIDE SEQUENCE [LARGE SCALE GENOMIC DNA]</scope>
    <source>
        <strain evidence="2 3">ATCC 700821</strain>
    </source>
</reference>
<sequence>MELTISLSPFSVVVIINMLRISLGNIYFLKNMTLYFFILYRKKAERLFSKEDDYDKFSLLYNIILNNILCGSVDNNNA</sequence>
<dbReference type="EC" id="3.6.1.-" evidence="2"/>
<accession>F9DI93</accession>
<protein>
    <submittedName>
        <fullName evidence="2">Mutator MutT protein</fullName>
        <ecNumber evidence="2">3.6.1.-</ecNumber>
    </submittedName>
</protein>
<dbReference type="EMBL" id="AFPY01000074">
    <property type="protein sequence ID" value="EGQ18014.1"/>
    <property type="molecule type" value="Genomic_DNA"/>
</dbReference>
<dbReference type="HOGENOM" id="CLU_2619109_0_0_10"/>
<keyword evidence="1" id="KW-0812">Transmembrane</keyword>
<gene>
    <name evidence="2" type="ORF">HMPREF9144_1383</name>
</gene>
<feature type="transmembrane region" description="Helical" evidence="1">
    <location>
        <begin position="12"/>
        <end position="40"/>
    </location>
</feature>
<dbReference type="Proteomes" id="UP000004123">
    <property type="component" value="Unassembled WGS sequence"/>
</dbReference>
<name>F9DI93_9BACT</name>
<keyword evidence="1" id="KW-1133">Transmembrane helix</keyword>
<keyword evidence="1" id="KW-0472">Membrane</keyword>
<comment type="caution">
    <text evidence="2">The sequence shown here is derived from an EMBL/GenBank/DDBJ whole genome shotgun (WGS) entry which is preliminary data.</text>
</comment>
<dbReference type="AlphaFoldDB" id="F9DI93"/>
<keyword evidence="2" id="KW-0378">Hydrolase</keyword>
<organism evidence="2 3">
    <name type="scientific">Prevotella pallens ATCC 700821</name>
    <dbReference type="NCBI Taxonomy" id="997353"/>
    <lineage>
        <taxon>Bacteria</taxon>
        <taxon>Pseudomonadati</taxon>
        <taxon>Bacteroidota</taxon>
        <taxon>Bacteroidia</taxon>
        <taxon>Bacteroidales</taxon>
        <taxon>Prevotellaceae</taxon>
        <taxon>Prevotella</taxon>
    </lineage>
</organism>
<dbReference type="STRING" id="997353.HMPREF9144_1383"/>
<dbReference type="GO" id="GO:0016787">
    <property type="term" value="F:hydrolase activity"/>
    <property type="evidence" value="ECO:0007669"/>
    <property type="project" value="UniProtKB-KW"/>
</dbReference>
<evidence type="ECO:0000256" key="1">
    <source>
        <dbReference type="SAM" id="Phobius"/>
    </source>
</evidence>
<evidence type="ECO:0000313" key="2">
    <source>
        <dbReference type="EMBL" id="EGQ18014.1"/>
    </source>
</evidence>
<evidence type="ECO:0000313" key="3">
    <source>
        <dbReference type="Proteomes" id="UP000004123"/>
    </source>
</evidence>